<evidence type="ECO:0000313" key="11">
    <source>
        <dbReference type="Proteomes" id="UP001156682"/>
    </source>
</evidence>
<dbReference type="SUPFAM" id="SSF53383">
    <property type="entry name" value="PLP-dependent transferases"/>
    <property type="match status" value="1"/>
</dbReference>
<evidence type="ECO:0000259" key="9">
    <source>
        <dbReference type="Pfam" id="PF00464"/>
    </source>
</evidence>
<comment type="caution">
    <text evidence="10">The sequence shown here is derived from an EMBL/GenBank/DDBJ whole genome shotgun (WGS) entry which is preliminary data.</text>
</comment>
<dbReference type="HAMAP" id="MF_00051">
    <property type="entry name" value="SHMT"/>
    <property type="match status" value="1"/>
</dbReference>
<evidence type="ECO:0000256" key="5">
    <source>
        <dbReference type="ARBA" id="ARBA00022605"/>
    </source>
</evidence>
<dbReference type="NCBIfam" id="NF000586">
    <property type="entry name" value="PRK00011.1"/>
    <property type="match status" value="1"/>
</dbReference>
<feature type="binding site" evidence="8">
    <location>
        <position position="121"/>
    </location>
    <ligand>
        <name>(6S)-5,6,7,8-tetrahydrofolate</name>
        <dbReference type="ChEBI" id="CHEBI:57453"/>
    </ligand>
</feature>
<dbReference type="PROSITE" id="PS00096">
    <property type="entry name" value="SHMT"/>
    <property type="match status" value="1"/>
</dbReference>
<comment type="subunit">
    <text evidence="8">Homodimer.</text>
</comment>
<dbReference type="CDD" id="cd00378">
    <property type="entry name" value="SHMT"/>
    <property type="match status" value="1"/>
</dbReference>
<evidence type="ECO:0000256" key="4">
    <source>
        <dbReference type="ARBA" id="ARBA00022563"/>
    </source>
</evidence>
<dbReference type="EMBL" id="BSOR01000015">
    <property type="protein sequence ID" value="GLR63347.1"/>
    <property type="molecule type" value="Genomic_DNA"/>
</dbReference>
<dbReference type="PANTHER" id="PTHR11680:SF50">
    <property type="entry name" value="SERINE HYDROXYMETHYLTRANSFERASE"/>
    <property type="match status" value="1"/>
</dbReference>
<dbReference type="EC" id="2.1.2.1" evidence="8"/>
<comment type="pathway">
    <text evidence="8">Amino-acid biosynthesis; glycine biosynthesis; glycine from L-serine: step 1/1.</text>
</comment>
<protein>
    <recommendedName>
        <fullName evidence="8">Serine hydroxymethyltransferase</fullName>
        <shortName evidence="8">SHMT</shortName>
        <shortName evidence="8">Serine methylase</shortName>
        <ecNumber evidence="8">2.1.2.1</ecNumber>
    </recommendedName>
</protein>
<dbReference type="InterPro" id="IPR019798">
    <property type="entry name" value="Ser_HO-MeTrfase_PLP_BS"/>
</dbReference>
<dbReference type="Gene3D" id="3.90.1150.10">
    <property type="entry name" value="Aspartate Aminotransferase, domain 1"/>
    <property type="match status" value="1"/>
</dbReference>
<evidence type="ECO:0000256" key="3">
    <source>
        <dbReference type="ARBA" id="ARBA00022490"/>
    </source>
</evidence>
<feature type="domain" description="Serine hydroxymethyltransferase-like" evidence="9">
    <location>
        <begin position="8"/>
        <end position="387"/>
    </location>
</feature>
<feature type="site" description="Plays an important role in substrate specificity" evidence="8">
    <location>
        <position position="229"/>
    </location>
</feature>
<gene>
    <name evidence="10" type="primary">glyA2</name>
    <name evidence="8" type="synonym">glyA</name>
    <name evidence="10" type="ORF">GCM10007878_07820</name>
</gene>
<feature type="binding site" evidence="8">
    <location>
        <position position="247"/>
    </location>
    <ligand>
        <name>(6S)-5,6,7,8-tetrahydrofolate</name>
        <dbReference type="ChEBI" id="CHEBI:57453"/>
    </ligand>
</feature>
<dbReference type="InterPro" id="IPR001085">
    <property type="entry name" value="Ser_HO-MeTrfase"/>
</dbReference>
<comment type="cofactor">
    <cofactor evidence="1 8">
        <name>pyridoxal 5'-phosphate</name>
        <dbReference type="ChEBI" id="CHEBI:597326"/>
    </cofactor>
</comment>
<dbReference type="RefSeq" id="WP_027852076.1">
    <property type="nucleotide sequence ID" value="NZ_BSOR01000015.1"/>
</dbReference>
<sequence>MFSRKTKLAQFDADIWAAMQAEDQRQEEHIELIASENYASPAVMEAQGSQLTNKYAEGYPGKRYYGGCEHVDVIEQLAIDRACELFGATYANVQPHSGSQANAAVFLALVEPGATVLGMSLAEGGHLTHGAKPNFSGKLYNAVQYGLNPETGEIDYAEVERLAVEHKPQMIIAGFSAYSKIVDWAKFREIADKVGAYLFVDMAHVAGLVAAGVYPNPMKHAHVVTTTTHKTLRGPRGGLILSAINDEAIYKKLNSAVFPGGQGGPLMQVIAAKAVCFKEAMLPEFKEYQAQVVKNAQAMAKVVMDRGYDVVSNGTEDHLILISLISKGLTGKDADAALGLANITVNKNAVPKDPQSPFVTSGLRVGTPAVTTRGFKEAECIELAGWICDILDDMNNTQVIEDVKQKVTALCARFPVYLD</sequence>
<evidence type="ECO:0000256" key="8">
    <source>
        <dbReference type="HAMAP-Rule" id="MF_00051"/>
    </source>
</evidence>
<name>A0ABQ5ZV98_9GAMM</name>
<comment type="catalytic activity">
    <reaction evidence="8">
        <text>(6R)-5,10-methylene-5,6,7,8-tetrahydrofolate + glycine + H2O = (6S)-5,6,7,8-tetrahydrofolate + L-serine</text>
        <dbReference type="Rhea" id="RHEA:15481"/>
        <dbReference type="ChEBI" id="CHEBI:15377"/>
        <dbReference type="ChEBI" id="CHEBI:15636"/>
        <dbReference type="ChEBI" id="CHEBI:33384"/>
        <dbReference type="ChEBI" id="CHEBI:57305"/>
        <dbReference type="ChEBI" id="CHEBI:57453"/>
        <dbReference type="EC" id="2.1.2.1"/>
    </reaction>
</comment>
<dbReference type="Gene3D" id="3.40.640.10">
    <property type="entry name" value="Type I PLP-dependent aspartate aminotransferase-like (Major domain)"/>
    <property type="match status" value="1"/>
</dbReference>
<dbReference type="InterPro" id="IPR015422">
    <property type="entry name" value="PyrdxlP-dep_Trfase_small"/>
</dbReference>
<keyword evidence="5 8" id="KW-0028">Amino-acid biosynthesis</keyword>
<keyword evidence="7 8" id="KW-0663">Pyridoxal phosphate</keyword>
<keyword evidence="6 8" id="KW-0808">Transferase</keyword>
<dbReference type="InterPro" id="IPR015421">
    <property type="entry name" value="PyrdxlP-dep_Trfase_major"/>
</dbReference>
<evidence type="ECO:0000256" key="6">
    <source>
        <dbReference type="ARBA" id="ARBA00022679"/>
    </source>
</evidence>
<keyword evidence="11" id="KW-1185">Reference proteome</keyword>
<dbReference type="Pfam" id="PF00464">
    <property type="entry name" value="SHMT"/>
    <property type="match status" value="1"/>
</dbReference>
<keyword evidence="3 8" id="KW-0963">Cytoplasm</keyword>
<comment type="pathway">
    <text evidence="8">One-carbon metabolism; tetrahydrofolate interconversion.</text>
</comment>
<dbReference type="PIRSF" id="PIRSF000412">
    <property type="entry name" value="SHMT"/>
    <property type="match status" value="1"/>
</dbReference>
<dbReference type="InterPro" id="IPR049943">
    <property type="entry name" value="Ser_HO-MeTrfase-like"/>
</dbReference>
<evidence type="ECO:0000256" key="7">
    <source>
        <dbReference type="ARBA" id="ARBA00022898"/>
    </source>
</evidence>
<evidence type="ECO:0000256" key="1">
    <source>
        <dbReference type="ARBA" id="ARBA00001933"/>
    </source>
</evidence>
<accession>A0ABQ5ZV98</accession>
<evidence type="ECO:0000313" key="10">
    <source>
        <dbReference type="EMBL" id="GLR63347.1"/>
    </source>
</evidence>
<comment type="similarity">
    <text evidence="2 8">Belongs to the SHMT family.</text>
</comment>
<dbReference type="InterPro" id="IPR039429">
    <property type="entry name" value="SHMT-like_dom"/>
</dbReference>
<organism evidence="10 11">
    <name type="scientific">Marinospirillum insulare</name>
    <dbReference type="NCBI Taxonomy" id="217169"/>
    <lineage>
        <taxon>Bacteria</taxon>
        <taxon>Pseudomonadati</taxon>
        <taxon>Pseudomonadota</taxon>
        <taxon>Gammaproteobacteria</taxon>
        <taxon>Oceanospirillales</taxon>
        <taxon>Oceanospirillaceae</taxon>
        <taxon>Marinospirillum</taxon>
    </lineage>
</organism>
<feature type="binding site" evidence="8">
    <location>
        <begin position="356"/>
        <end position="358"/>
    </location>
    <ligand>
        <name>(6S)-5,6,7,8-tetrahydrofolate</name>
        <dbReference type="ChEBI" id="CHEBI:57453"/>
    </ligand>
</feature>
<proteinExistence type="inferred from homology"/>
<comment type="function">
    <text evidence="8">Catalyzes the reversible interconversion of serine and glycine with tetrahydrofolate (THF) serving as the one-carbon carrier. This reaction serves as the major source of one-carbon groups required for the biosynthesis of purines, thymidylate, methionine, and other important biomolecules. Also exhibits THF-independent aldolase activity toward beta-hydroxyamino acids, producing glycine and aldehydes, via a retro-aldol mechanism.</text>
</comment>
<evidence type="ECO:0000256" key="2">
    <source>
        <dbReference type="ARBA" id="ARBA00006376"/>
    </source>
</evidence>
<keyword evidence="4 8" id="KW-0554">One-carbon metabolism</keyword>
<feature type="modified residue" description="N6-(pyridoxal phosphate)lysine" evidence="8">
    <location>
        <position position="230"/>
    </location>
</feature>
<dbReference type="InterPro" id="IPR015424">
    <property type="entry name" value="PyrdxlP-dep_Trfase"/>
</dbReference>
<dbReference type="PANTHER" id="PTHR11680">
    <property type="entry name" value="SERINE HYDROXYMETHYLTRANSFERASE"/>
    <property type="match status" value="1"/>
</dbReference>
<feature type="binding site" evidence="8">
    <location>
        <begin position="125"/>
        <end position="127"/>
    </location>
    <ligand>
        <name>(6S)-5,6,7,8-tetrahydrofolate</name>
        <dbReference type="ChEBI" id="CHEBI:57453"/>
    </ligand>
</feature>
<reference evidence="11" key="1">
    <citation type="journal article" date="2019" name="Int. J. Syst. Evol. Microbiol.">
        <title>The Global Catalogue of Microorganisms (GCM) 10K type strain sequencing project: providing services to taxonomists for standard genome sequencing and annotation.</title>
        <authorList>
            <consortium name="The Broad Institute Genomics Platform"/>
            <consortium name="The Broad Institute Genome Sequencing Center for Infectious Disease"/>
            <person name="Wu L."/>
            <person name="Ma J."/>
        </authorList>
    </citation>
    <scope>NUCLEOTIDE SEQUENCE [LARGE SCALE GENOMIC DNA]</scope>
    <source>
        <strain evidence="11">NBRC 100033</strain>
    </source>
</reference>
<dbReference type="Proteomes" id="UP001156682">
    <property type="component" value="Unassembled WGS sequence"/>
</dbReference>
<comment type="subcellular location">
    <subcellularLocation>
        <location evidence="8">Cytoplasm</location>
    </subcellularLocation>
</comment>